<protein>
    <submittedName>
        <fullName evidence="1">Uncharacterized protein</fullName>
    </submittedName>
</protein>
<gene>
    <name evidence="1" type="ORF">MENTE1834_LOCUS3331</name>
</gene>
<dbReference type="EMBL" id="CAVMJV010000002">
    <property type="protein sequence ID" value="CAK5016506.1"/>
    <property type="molecule type" value="Genomic_DNA"/>
</dbReference>
<evidence type="ECO:0000313" key="1">
    <source>
        <dbReference type="EMBL" id="CAK5016506.1"/>
    </source>
</evidence>
<evidence type="ECO:0000313" key="2">
    <source>
        <dbReference type="Proteomes" id="UP001497535"/>
    </source>
</evidence>
<accession>A0ACB0XTK7</accession>
<sequence length="52" mass="6324">MTPKSALYDDSEQNYNKFNPVEKLCYYSGYRTSDKNVFSEIRMYSHEFYSLY</sequence>
<keyword evidence="2" id="KW-1185">Reference proteome</keyword>
<reference evidence="1" key="1">
    <citation type="submission" date="2023-11" db="EMBL/GenBank/DDBJ databases">
        <authorList>
            <person name="Poullet M."/>
        </authorList>
    </citation>
    <scope>NUCLEOTIDE SEQUENCE</scope>
    <source>
        <strain evidence="1">E1834</strain>
    </source>
</reference>
<comment type="caution">
    <text evidence="1">The sequence shown here is derived from an EMBL/GenBank/DDBJ whole genome shotgun (WGS) entry which is preliminary data.</text>
</comment>
<organism evidence="1 2">
    <name type="scientific">Meloidogyne enterolobii</name>
    <name type="common">Root-knot nematode worm</name>
    <name type="synonym">Meloidogyne mayaguensis</name>
    <dbReference type="NCBI Taxonomy" id="390850"/>
    <lineage>
        <taxon>Eukaryota</taxon>
        <taxon>Metazoa</taxon>
        <taxon>Ecdysozoa</taxon>
        <taxon>Nematoda</taxon>
        <taxon>Chromadorea</taxon>
        <taxon>Rhabditida</taxon>
        <taxon>Tylenchina</taxon>
        <taxon>Tylenchomorpha</taxon>
        <taxon>Tylenchoidea</taxon>
        <taxon>Meloidogynidae</taxon>
        <taxon>Meloidogyninae</taxon>
        <taxon>Meloidogyne</taxon>
    </lineage>
</organism>
<name>A0ACB0XTK7_MELEN</name>
<proteinExistence type="predicted"/>
<dbReference type="Proteomes" id="UP001497535">
    <property type="component" value="Unassembled WGS sequence"/>
</dbReference>